<protein>
    <submittedName>
        <fullName evidence="1">Uncharacterized protein</fullName>
    </submittedName>
</protein>
<reference evidence="1 2" key="1">
    <citation type="submission" date="2016-10" db="EMBL/GenBank/DDBJ databases">
        <authorList>
            <person name="Varghese N."/>
            <person name="Submissions S."/>
        </authorList>
    </citation>
    <scope>NUCLEOTIDE SEQUENCE [LARGE SCALE GENOMIC DNA]</scope>
    <source>
        <strain evidence="1 2">DSM 16392</strain>
    </source>
</reference>
<accession>A0A1I3X3C4</accession>
<dbReference type="Proteomes" id="UP000199598">
    <property type="component" value="Unassembled WGS sequence"/>
</dbReference>
<evidence type="ECO:0000313" key="1">
    <source>
        <dbReference type="EMBL" id="SFK14185.1"/>
    </source>
</evidence>
<evidence type="ECO:0000313" key="2">
    <source>
        <dbReference type="Proteomes" id="UP000199598"/>
    </source>
</evidence>
<proteinExistence type="predicted"/>
<dbReference type="EMBL" id="FOSK01000002">
    <property type="protein sequence ID" value="SFK14185.1"/>
    <property type="molecule type" value="Genomic_DNA"/>
</dbReference>
<keyword evidence="2" id="KW-1185">Reference proteome</keyword>
<dbReference type="RefSeq" id="WP_093517588.1">
    <property type="nucleotide sequence ID" value="NZ_FOSK01000002.1"/>
</dbReference>
<comment type="caution">
    <text evidence="1">The sequence shown here is derived from an EMBL/GenBank/DDBJ whole genome shotgun (WGS) entry which is preliminary data.</text>
</comment>
<name>A0A1I3X3C4_9HYPH</name>
<organism evidence="1 2">
    <name type="scientific">Pseudovibrio ascidiaceicola</name>
    <dbReference type="NCBI Taxonomy" id="285279"/>
    <lineage>
        <taxon>Bacteria</taxon>
        <taxon>Pseudomonadati</taxon>
        <taxon>Pseudomonadota</taxon>
        <taxon>Alphaproteobacteria</taxon>
        <taxon>Hyphomicrobiales</taxon>
        <taxon>Stappiaceae</taxon>
        <taxon>Pseudovibrio</taxon>
    </lineage>
</organism>
<sequence length="256" mass="28362">MCAKKNGLVISKDEVVATLSNILSSPNFRRSPKLTALLTFLVERKLSKQEDDLKEQIIGQKVFNLPAGFNPRENPIVRVNISRLRSLLRGYNDEHHDAHHMQIRLPDMGYVPTFVSLQPIPEGTDEVSAAEPSQPISEERSPIELLDEPLNSDDITQIREVLEDCLKDQGPSLNRYTLAAILLGCFASILSLLLLAHETGLVFAGDWHTQVVAATPTTIDEGQLPPEIAEELRHIEGELGGKVSCKIRSDGHIHAE</sequence>
<gene>
    <name evidence="1" type="ORF">SAMN04488518_102357</name>
</gene>